<evidence type="ECO:0000259" key="6">
    <source>
        <dbReference type="PROSITE" id="PS51100"/>
    </source>
</evidence>
<reference evidence="7 8" key="1">
    <citation type="submission" date="2021-06" db="EMBL/GenBank/DDBJ databases">
        <title>Clostridia strains as spoilage organisms.</title>
        <authorList>
            <person name="Wambui J."/>
            <person name="Stephan R."/>
            <person name="Stevens M.J.A."/>
        </authorList>
    </citation>
    <scope>NUCLEOTIDE SEQUENCE [LARGE SCALE GENOMIC DNA]</scope>
    <source>
        <strain evidence="7 8">DSM 14204</strain>
    </source>
</reference>
<evidence type="ECO:0000256" key="4">
    <source>
        <dbReference type="ARBA" id="ARBA00022683"/>
    </source>
</evidence>
<organism evidence="7 8">
    <name type="scientific">Clostridium frigoris</name>
    <dbReference type="NCBI Taxonomy" id="205327"/>
    <lineage>
        <taxon>Bacteria</taxon>
        <taxon>Bacillati</taxon>
        <taxon>Bacillota</taxon>
        <taxon>Clostridia</taxon>
        <taxon>Eubacteriales</taxon>
        <taxon>Clostridiaceae</taxon>
        <taxon>Clostridium</taxon>
    </lineage>
</organism>
<keyword evidence="4" id="KW-0598">Phosphotransferase system</keyword>
<keyword evidence="8" id="KW-1185">Reference proteome</keyword>
<dbReference type="InterPro" id="IPR013012">
    <property type="entry name" value="PTS_EIIB_3"/>
</dbReference>
<accession>A0ABS6BU46</accession>
<keyword evidence="3 7" id="KW-0762">Sugar transport</keyword>
<dbReference type="InterPro" id="IPR051819">
    <property type="entry name" value="PTS_sugar-specific_EIIB"/>
</dbReference>
<keyword evidence="2" id="KW-0597">Phosphoprotein</keyword>
<evidence type="ECO:0000256" key="3">
    <source>
        <dbReference type="ARBA" id="ARBA00022597"/>
    </source>
</evidence>
<sequence length="102" mass="10817">MIKIALFCAAGMSTSLLVTKMEKAAKAKGLEVEIEAFPEAQMSKHLDGVAVALLGPQIRYVLPRAQKTCGALGIPVAVIASIDYGMMNGEKVLESALKLIDK</sequence>
<dbReference type="InterPro" id="IPR003501">
    <property type="entry name" value="PTS_EIIB_2/3"/>
</dbReference>
<proteinExistence type="predicted"/>
<evidence type="ECO:0000313" key="8">
    <source>
        <dbReference type="Proteomes" id="UP000776252"/>
    </source>
</evidence>
<dbReference type="RefSeq" id="WP_216149605.1">
    <property type="nucleotide sequence ID" value="NZ_JAHLDV010000027.1"/>
</dbReference>
<evidence type="ECO:0000256" key="5">
    <source>
        <dbReference type="PROSITE-ProRule" id="PRU00423"/>
    </source>
</evidence>
<dbReference type="PANTHER" id="PTHR34581">
    <property type="entry name" value="PTS SYSTEM N,N'-DIACETYLCHITOBIOSE-SPECIFIC EIIB COMPONENT"/>
    <property type="match status" value="1"/>
</dbReference>
<feature type="domain" description="PTS EIIB type-3" evidence="6">
    <location>
        <begin position="1"/>
        <end position="102"/>
    </location>
</feature>
<dbReference type="Pfam" id="PF02302">
    <property type="entry name" value="PTS_IIB"/>
    <property type="match status" value="1"/>
</dbReference>
<feature type="modified residue" description="Phosphocysteine; by EIIA" evidence="5">
    <location>
        <position position="8"/>
    </location>
</feature>
<evidence type="ECO:0000256" key="2">
    <source>
        <dbReference type="ARBA" id="ARBA00022553"/>
    </source>
</evidence>
<keyword evidence="1" id="KW-0813">Transport</keyword>
<dbReference type="Proteomes" id="UP000776252">
    <property type="component" value="Unassembled WGS sequence"/>
</dbReference>
<dbReference type="EMBL" id="JAHLDV010000027">
    <property type="protein sequence ID" value="MBU3160444.1"/>
    <property type="molecule type" value="Genomic_DNA"/>
</dbReference>
<evidence type="ECO:0000256" key="1">
    <source>
        <dbReference type="ARBA" id="ARBA00022448"/>
    </source>
</evidence>
<dbReference type="CDD" id="cd05564">
    <property type="entry name" value="PTS_IIB_chitobiose_lichenan"/>
    <property type="match status" value="1"/>
</dbReference>
<gene>
    <name evidence="7" type="ORF">KPL37_11885</name>
</gene>
<evidence type="ECO:0000313" key="7">
    <source>
        <dbReference type="EMBL" id="MBU3160444.1"/>
    </source>
</evidence>
<dbReference type="PANTHER" id="PTHR34581:SF2">
    <property type="entry name" value="PTS SYSTEM N,N'-DIACETYLCHITOBIOSE-SPECIFIC EIIB COMPONENT"/>
    <property type="match status" value="1"/>
</dbReference>
<dbReference type="PROSITE" id="PS51100">
    <property type="entry name" value="PTS_EIIB_TYPE_3"/>
    <property type="match status" value="1"/>
</dbReference>
<protein>
    <submittedName>
        <fullName evidence="7">PTS sugar transporter subunit IIB</fullName>
    </submittedName>
</protein>
<comment type="caution">
    <text evidence="7">The sequence shown here is derived from an EMBL/GenBank/DDBJ whole genome shotgun (WGS) entry which is preliminary data.</text>
</comment>
<name>A0ABS6BU46_9CLOT</name>